<evidence type="ECO:0000256" key="12">
    <source>
        <dbReference type="ARBA" id="ARBA00022777"/>
    </source>
</evidence>
<evidence type="ECO:0000256" key="18">
    <source>
        <dbReference type="RuleBase" id="RU000532"/>
    </source>
</evidence>
<evidence type="ECO:0000256" key="11">
    <source>
        <dbReference type="ARBA" id="ARBA00022741"/>
    </source>
</evidence>
<dbReference type="PIRSF" id="PIRSF000724">
    <property type="entry name" value="Pgk"/>
    <property type="match status" value="1"/>
</dbReference>
<protein>
    <recommendedName>
        <fullName evidence="7 18">Phosphoglycerate kinase</fullName>
        <ecNumber evidence="7 18">2.7.2.3</ecNumber>
    </recommendedName>
</protein>
<dbReference type="OMA" id="DMIFDIG"/>
<comment type="cofactor">
    <cofactor evidence="2">
        <name>Mg(2+)</name>
        <dbReference type="ChEBI" id="CHEBI:18420"/>
    </cofactor>
</comment>
<evidence type="ECO:0000256" key="9">
    <source>
        <dbReference type="ARBA" id="ARBA00022679"/>
    </source>
</evidence>
<evidence type="ECO:0000256" key="2">
    <source>
        <dbReference type="ARBA" id="ARBA00001946"/>
    </source>
</evidence>
<keyword evidence="8" id="KW-0963">Cytoplasm</keyword>
<dbReference type="InterPro" id="IPR001576">
    <property type="entry name" value="Phosphoglycerate_kinase"/>
</dbReference>
<dbReference type="Pfam" id="PF00162">
    <property type="entry name" value="PGK"/>
    <property type="match status" value="1"/>
</dbReference>
<organism evidence="20 21">
    <name type="scientific">Gonapodya prolifera (strain JEL478)</name>
    <name type="common">Monoblepharis prolifera</name>
    <dbReference type="NCBI Taxonomy" id="1344416"/>
    <lineage>
        <taxon>Eukaryota</taxon>
        <taxon>Fungi</taxon>
        <taxon>Fungi incertae sedis</taxon>
        <taxon>Chytridiomycota</taxon>
        <taxon>Chytridiomycota incertae sedis</taxon>
        <taxon>Monoblepharidomycetes</taxon>
        <taxon>Monoblepharidales</taxon>
        <taxon>Gonapodyaceae</taxon>
        <taxon>Gonapodya</taxon>
    </lineage>
</organism>
<evidence type="ECO:0000256" key="6">
    <source>
        <dbReference type="ARBA" id="ARBA00011245"/>
    </source>
</evidence>
<keyword evidence="14" id="KW-0460">Magnesium</keyword>
<comment type="pathway">
    <text evidence="4">Carbohydrate degradation; glycolysis; pyruvate from D-glyceraldehyde 3-phosphate: step 2/5.</text>
</comment>
<evidence type="ECO:0000256" key="10">
    <source>
        <dbReference type="ARBA" id="ARBA00022723"/>
    </source>
</evidence>
<comment type="catalytic activity">
    <reaction evidence="1 18">
        <text>(2R)-3-phosphoglycerate + ATP = (2R)-3-phospho-glyceroyl phosphate + ADP</text>
        <dbReference type="Rhea" id="RHEA:14801"/>
        <dbReference type="ChEBI" id="CHEBI:30616"/>
        <dbReference type="ChEBI" id="CHEBI:57604"/>
        <dbReference type="ChEBI" id="CHEBI:58272"/>
        <dbReference type="ChEBI" id="CHEBI:456216"/>
        <dbReference type="EC" id="2.7.2.3"/>
    </reaction>
</comment>
<evidence type="ECO:0000313" key="21">
    <source>
        <dbReference type="Proteomes" id="UP000070544"/>
    </source>
</evidence>
<dbReference type="GO" id="GO:0043531">
    <property type="term" value="F:ADP binding"/>
    <property type="evidence" value="ECO:0007669"/>
    <property type="project" value="TreeGrafter"/>
</dbReference>
<feature type="binding site" evidence="17">
    <location>
        <position position="219"/>
    </location>
    <ligand>
        <name>ATP</name>
        <dbReference type="ChEBI" id="CHEBI:30616"/>
    </ligand>
</feature>
<evidence type="ECO:0000313" key="20">
    <source>
        <dbReference type="EMBL" id="KXS19100.1"/>
    </source>
</evidence>
<dbReference type="PANTHER" id="PTHR11406:SF0">
    <property type="entry name" value="PHOSPHOGLYCERATE KINASE"/>
    <property type="match status" value="1"/>
</dbReference>
<evidence type="ECO:0000256" key="7">
    <source>
        <dbReference type="ARBA" id="ARBA00013061"/>
    </source>
</evidence>
<evidence type="ECO:0000256" key="1">
    <source>
        <dbReference type="ARBA" id="ARBA00000642"/>
    </source>
</evidence>
<dbReference type="GO" id="GO:0004618">
    <property type="term" value="F:phosphoglycerate kinase activity"/>
    <property type="evidence" value="ECO:0007669"/>
    <property type="project" value="UniProtKB-EC"/>
</dbReference>
<reference evidence="20 21" key="1">
    <citation type="journal article" date="2015" name="Genome Biol. Evol.">
        <title>Phylogenomic analyses indicate that early fungi evolved digesting cell walls of algal ancestors of land plants.</title>
        <authorList>
            <person name="Chang Y."/>
            <person name="Wang S."/>
            <person name="Sekimoto S."/>
            <person name="Aerts A.L."/>
            <person name="Choi C."/>
            <person name="Clum A."/>
            <person name="LaButti K.M."/>
            <person name="Lindquist E.A."/>
            <person name="Yee Ngan C."/>
            <person name="Ohm R.A."/>
            <person name="Salamov A.A."/>
            <person name="Grigoriev I.V."/>
            <person name="Spatafora J.W."/>
            <person name="Berbee M.L."/>
        </authorList>
    </citation>
    <scope>NUCLEOTIDE SEQUENCE [LARGE SCALE GENOMIC DNA]</scope>
    <source>
        <strain evidence="20 21">JEL478</strain>
    </source>
</reference>
<evidence type="ECO:0000256" key="8">
    <source>
        <dbReference type="ARBA" id="ARBA00022490"/>
    </source>
</evidence>
<accession>A0A139AQS0</accession>
<evidence type="ECO:0000256" key="16">
    <source>
        <dbReference type="PIRSR" id="PIRSR000724-1"/>
    </source>
</evidence>
<comment type="subunit">
    <text evidence="6 19">Monomer.</text>
</comment>
<evidence type="ECO:0000256" key="13">
    <source>
        <dbReference type="ARBA" id="ARBA00022840"/>
    </source>
</evidence>
<dbReference type="PANTHER" id="PTHR11406">
    <property type="entry name" value="PHOSPHOGLYCERATE KINASE"/>
    <property type="match status" value="1"/>
</dbReference>
<proteinExistence type="inferred from homology"/>
<keyword evidence="13 17" id="KW-0067">ATP-binding</keyword>
<evidence type="ECO:0000256" key="3">
    <source>
        <dbReference type="ARBA" id="ARBA00004496"/>
    </source>
</evidence>
<dbReference type="GO" id="GO:0005829">
    <property type="term" value="C:cytosol"/>
    <property type="evidence" value="ECO:0007669"/>
    <property type="project" value="TreeGrafter"/>
</dbReference>
<keyword evidence="15" id="KW-0324">Glycolysis</keyword>
<feature type="binding site" evidence="17">
    <location>
        <position position="343"/>
    </location>
    <ligand>
        <name>ATP</name>
        <dbReference type="ChEBI" id="CHEBI:30616"/>
    </ligand>
</feature>
<dbReference type="FunFam" id="3.40.50.1260:FF:000031">
    <property type="entry name" value="Phosphoglycerate kinase 1"/>
    <property type="match status" value="1"/>
</dbReference>
<feature type="binding site" evidence="16">
    <location>
        <begin position="24"/>
        <end position="26"/>
    </location>
    <ligand>
        <name>substrate</name>
    </ligand>
</feature>
<dbReference type="HAMAP" id="MF_00145">
    <property type="entry name" value="Phosphoglyc_kinase"/>
    <property type="match status" value="1"/>
</dbReference>
<name>A0A139AQS0_GONPJ</name>
<dbReference type="EC" id="2.7.2.3" evidence="7 18"/>
<feature type="binding site" evidence="16">
    <location>
        <begin position="63"/>
        <end position="66"/>
    </location>
    <ligand>
        <name>substrate</name>
    </ligand>
</feature>
<dbReference type="CDD" id="cd00318">
    <property type="entry name" value="Phosphoglycerate_kinase"/>
    <property type="match status" value="1"/>
</dbReference>
<dbReference type="InterPro" id="IPR015824">
    <property type="entry name" value="Phosphoglycerate_kinase_N"/>
</dbReference>
<dbReference type="Proteomes" id="UP000070544">
    <property type="component" value="Unassembled WGS sequence"/>
</dbReference>
<dbReference type="STRING" id="1344416.A0A139AQS0"/>
<dbReference type="AlphaFoldDB" id="A0A139AQS0"/>
<dbReference type="GO" id="GO:0006094">
    <property type="term" value="P:gluconeogenesis"/>
    <property type="evidence" value="ECO:0007669"/>
    <property type="project" value="TreeGrafter"/>
</dbReference>
<sequence>MSISNKLGIKDVNLAEKKVFIRVDFNVPFADGKITNNQRIVAALPTIKYAAESGAKAVILASHLGRPDGQVQAKSSLKPVADELSKLLGKPVTFLPDCVGPEVEARVAEASGGEVILLENVRFHLEEEGSVKLKDGTKKAASKEDVAKFRQSLTKLADVYVNDAFGTAHRAHSSMVGLDVPQRAAGFLMKKELDYFAKALESPERPFLAILGGAKVSDKIQLINNLIDKVNLLIIGGGMAFTFKKVLENVKIGNSLFDGEGAKIVKEVVDKAAARGVKIFLPVDYVTADKFDKDAQVGEATDESGIPDGWMGLDVGPKSRAIFRETILSAKTILWNGPPGVFEFPKFEAGSKDMLDALVEVSGHGATVIVGGGDTATAVAKWGAEEKLAHVSTGGGASLELLEGKALPGVVALSDK</sequence>
<dbReference type="PRINTS" id="PR00477">
    <property type="entry name" value="PHGLYCKINASE"/>
</dbReference>
<keyword evidence="10" id="KW-0479">Metal-binding</keyword>
<dbReference type="SUPFAM" id="SSF53748">
    <property type="entry name" value="Phosphoglycerate kinase"/>
    <property type="match status" value="1"/>
</dbReference>
<evidence type="ECO:0000256" key="17">
    <source>
        <dbReference type="PIRSR" id="PIRSR000724-2"/>
    </source>
</evidence>
<keyword evidence="21" id="KW-1185">Reference proteome</keyword>
<feature type="binding site" evidence="17">
    <location>
        <begin position="372"/>
        <end position="375"/>
    </location>
    <ligand>
        <name>ATP</name>
        <dbReference type="ChEBI" id="CHEBI:30616"/>
    </ligand>
</feature>
<evidence type="ECO:0000256" key="5">
    <source>
        <dbReference type="ARBA" id="ARBA00008982"/>
    </source>
</evidence>
<keyword evidence="12 18" id="KW-0418">Kinase</keyword>
<dbReference type="Gene3D" id="3.40.50.1260">
    <property type="entry name" value="Phosphoglycerate kinase, N-terminal domain"/>
    <property type="match status" value="3"/>
</dbReference>
<keyword evidence="9 18" id="KW-0808">Transferase</keyword>
<evidence type="ECO:0000256" key="14">
    <source>
        <dbReference type="ARBA" id="ARBA00022842"/>
    </source>
</evidence>
<comment type="subcellular location">
    <subcellularLocation>
        <location evidence="3">Cytoplasm</location>
    </subcellularLocation>
</comment>
<feature type="binding site" evidence="16">
    <location>
        <position position="39"/>
    </location>
    <ligand>
        <name>(2R)-3-phosphoglycerate</name>
        <dbReference type="ChEBI" id="CHEBI:58272"/>
    </ligand>
</feature>
<dbReference type="GO" id="GO:0005524">
    <property type="term" value="F:ATP binding"/>
    <property type="evidence" value="ECO:0007669"/>
    <property type="project" value="UniProtKB-KW"/>
</dbReference>
<dbReference type="InterPro" id="IPR015911">
    <property type="entry name" value="Phosphoglycerate_kinase_CS"/>
</dbReference>
<dbReference type="InterPro" id="IPR036043">
    <property type="entry name" value="Phosphoglycerate_kinase_sf"/>
</dbReference>
<feature type="binding site" evidence="17">
    <location>
        <position position="312"/>
    </location>
    <ligand>
        <name>ATP</name>
        <dbReference type="ChEBI" id="CHEBI:30616"/>
    </ligand>
</feature>
<dbReference type="EMBL" id="KQ965739">
    <property type="protein sequence ID" value="KXS19100.1"/>
    <property type="molecule type" value="Genomic_DNA"/>
</dbReference>
<dbReference type="GO" id="GO:0006096">
    <property type="term" value="P:glycolytic process"/>
    <property type="evidence" value="ECO:0007669"/>
    <property type="project" value="UniProtKB-KW"/>
</dbReference>
<keyword evidence="11" id="KW-0547">Nucleotide-binding</keyword>
<dbReference type="GO" id="GO:0046872">
    <property type="term" value="F:metal ion binding"/>
    <property type="evidence" value="ECO:0007669"/>
    <property type="project" value="UniProtKB-KW"/>
</dbReference>
<feature type="binding site" evidence="16">
    <location>
        <position position="170"/>
    </location>
    <ligand>
        <name>(2R)-3-phosphoglycerate</name>
        <dbReference type="ChEBI" id="CHEBI:58272"/>
    </ligand>
</feature>
<dbReference type="FunFam" id="3.40.50.1260:FF:000019">
    <property type="entry name" value="Phosphoglycerate kinase 1"/>
    <property type="match status" value="1"/>
</dbReference>
<evidence type="ECO:0000256" key="19">
    <source>
        <dbReference type="RuleBase" id="RU000696"/>
    </source>
</evidence>
<gene>
    <name evidence="20" type="ORF">M427DRAFT_53083</name>
</gene>
<dbReference type="PROSITE" id="PS00111">
    <property type="entry name" value="PGLYCERATE_KINASE"/>
    <property type="match status" value="1"/>
</dbReference>
<comment type="similarity">
    <text evidence="5 18">Belongs to the phosphoglycerate kinase family.</text>
</comment>
<feature type="binding site" evidence="16">
    <location>
        <position position="122"/>
    </location>
    <ligand>
        <name>(2R)-3-phosphoglycerate</name>
        <dbReference type="ChEBI" id="CHEBI:58272"/>
    </ligand>
</feature>
<evidence type="ECO:0000256" key="15">
    <source>
        <dbReference type="ARBA" id="ARBA00023152"/>
    </source>
</evidence>
<evidence type="ECO:0000256" key="4">
    <source>
        <dbReference type="ARBA" id="ARBA00004838"/>
    </source>
</evidence>
<dbReference type="OrthoDB" id="275353at2759"/>